<dbReference type="Pfam" id="PF24681">
    <property type="entry name" value="Kelch_KLHDC2_KLHL20_DRC7"/>
    <property type="match status" value="1"/>
</dbReference>
<dbReference type="InterPro" id="IPR006652">
    <property type="entry name" value="Kelch_1"/>
</dbReference>
<dbReference type="Pfam" id="PF01344">
    <property type="entry name" value="Kelch_1"/>
    <property type="match status" value="1"/>
</dbReference>
<proteinExistence type="inferred from homology"/>
<evidence type="ECO:0000256" key="3">
    <source>
        <dbReference type="ARBA" id="ARBA00022574"/>
    </source>
</evidence>
<dbReference type="SMART" id="SM00875">
    <property type="entry name" value="BACK"/>
    <property type="match status" value="1"/>
</dbReference>
<dbReference type="PROSITE" id="PS50294">
    <property type="entry name" value="WD_REPEATS_REGION"/>
    <property type="match status" value="1"/>
</dbReference>
<dbReference type="Gene3D" id="2.130.10.10">
    <property type="entry name" value="YVTN repeat-like/Quinoprotein amine dehydrogenase"/>
    <property type="match status" value="1"/>
</dbReference>
<dbReference type="InterPro" id="IPR059104">
    <property type="entry name" value="Beta-prop_EIPR1-like"/>
</dbReference>
<keyword evidence="6" id="KW-1185">Reference proteome</keyword>
<dbReference type="EMBL" id="AJVK01002940">
    <property type="status" value="NOT_ANNOTATED_CDS"/>
    <property type="molecule type" value="Genomic_DNA"/>
</dbReference>
<evidence type="ECO:0000256" key="4">
    <source>
        <dbReference type="ARBA" id="ARBA00022737"/>
    </source>
</evidence>
<evidence type="ECO:0000256" key="2">
    <source>
        <dbReference type="ARBA" id="ARBA00022441"/>
    </source>
</evidence>
<protein>
    <submittedName>
        <fullName evidence="5">Uncharacterized protein</fullName>
    </submittedName>
</protein>
<dbReference type="SUPFAM" id="SSF50978">
    <property type="entry name" value="WD40 repeat-like"/>
    <property type="match status" value="1"/>
</dbReference>
<dbReference type="GO" id="GO:0003779">
    <property type="term" value="F:actin binding"/>
    <property type="evidence" value="ECO:0007669"/>
    <property type="project" value="UniProtKB-KW"/>
</dbReference>
<dbReference type="Gene3D" id="1.25.40.420">
    <property type="match status" value="1"/>
</dbReference>
<dbReference type="Pfam" id="PF07707">
    <property type="entry name" value="BACK"/>
    <property type="match status" value="1"/>
</dbReference>
<dbReference type="SMART" id="SM00612">
    <property type="entry name" value="Kelch"/>
    <property type="match status" value="5"/>
</dbReference>
<dbReference type="SUPFAM" id="SSF54695">
    <property type="entry name" value="POZ domain"/>
    <property type="match status" value="1"/>
</dbReference>
<keyword evidence="3" id="KW-0853">WD repeat</keyword>
<dbReference type="InterPro" id="IPR011705">
    <property type="entry name" value="BACK"/>
</dbReference>
<dbReference type="InterPro" id="IPR015915">
    <property type="entry name" value="Kelch-typ_b-propeller"/>
</dbReference>
<dbReference type="SUPFAM" id="SSF117281">
    <property type="entry name" value="Kelch motif"/>
    <property type="match status" value="1"/>
</dbReference>
<dbReference type="InterPro" id="IPR015943">
    <property type="entry name" value="WD40/YVTN_repeat-like_dom_sf"/>
</dbReference>
<sequence length="917" mass="103477">MFTDAMKESQQNEISLNGVTAAGIELLLEYAYTSKLELNLANVQDVLSAASHVQLDAVVEACSNYLQSQLDVDNCVDIVSIAEMYSLDKLRQRVYRFICAHLSEFIKTHEIGVLGRHQLEHILACDYPVDCSEVVVLSIVLQWIKKSEKTLHDVRVCNRMLGLVRLAEVSTGDVERTLQSVGISPSSALYGLTKSQAQSQKRHMVPVTNQENALVNSRGMELALVKVGGFGLEGITNDITYYLPSVKKWRHLTSIPHVEQCNYGIATLRNELYVVGGCYNVCLKEYIHPFGFRFSPMSNSWNTIAPMQQDRCRFSLNFVGEFLYAVGGASELDDAEDMDPGDLVDQHASTAECYDPSTDKWSYIPMMPGSRVQHAGAAQDHYLYISGGLDRHRVLSSFYRYNTKMQVWEQLPSMLTPRADHMMVSINDKIYVCGGWTERSMADTRTLIDTIDVYNKDSRTWEVVTQIPTPRFHAGIVAVNTKIYIIGGFYSDSMFDLTRSVIECYDVDTNQWTSVERYPQNIWECNCIGLYIPKCRDDMEVILEYHNLKMDEGISIYGLEFQARALVSQLAENNEIRFFIATQSLKPNNQIHLLEVNEDGETALKSKIYSHPHGEVWKLNSSPHDANLLVSCCNSQKGSHVSMQTVLLRLPDEDTPAEGEEFLNFKEAEILPLEGHGNDVKTTEFHPVDANVLATVVDGKVLLMNRAESHTKVVAEINSKNCPKLTGGKWSQHHQGNQFITLHDCSIRSYDIRDANHVAWTIEDAHAQLVRDIDCNPNKQCHLVTGGDDGCIKIWDSRSTKEAVFMRSDHSHWVWSVRFNTFHDQLILSSSSDSKVLLTCASSVSSEAHTEDMPNLTDSGGKERLQDGLLQTFEQHEDSVYCAEWSSADPWTFASLSYDGRVIVSKVPRQYKYQILL</sequence>
<evidence type="ECO:0000256" key="1">
    <source>
        <dbReference type="ARBA" id="ARBA00005672"/>
    </source>
</evidence>
<dbReference type="CDD" id="cd14733">
    <property type="entry name" value="BACK"/>
    <property type="match status" value="1"/>
</dbReference>
<dbReference type="VEuPathDB" id="VectorBase:PPAI001931"/>
<reference evidence="5" key="1">
    <citation type="submission" date="2022-08" db="UniProtKB">
        <authorList>
            <consortium name="EnsemblMetazoa"/>
        </authorList>
    </citation>
    <scope>IDENTIFICATION</scope>
    <source>
        <strain evidence="5">Israel</strain>
    </source>
</reference>
<organism evidence="5 6">
    <name type="scientific">Phlebotomus papatasi</name>
    <name type="common">Sandfly</name>
    <dbReference type="NCBI Taxonomy" id="29031"/>
    <lineage>
        <taxon>Eukaryota</taxon>
        <taxon>Metazoa</taxon>
        <taxon>Ecdysozoa</taxon>
        <taxon>Arthropoda</taxon>
        <taxon>Hexapoda</taxon>
        <taxon>Insecta</taxon>
        <taxon>Pterygota</taxon>
        <taxon>Neoptera</taxon>
        <taxon>Endopterygota</taxon>
        <taxon>Diptera</taxon>
        <taxon>Nematocera</taxon>
        <taxon>Psychodoidea</taxon>
        <taxon>Psychodidae</taxon>
        <taxon>Phlebotomus</taxon>
        <taxon>Phlebotomus</taxon>
    </lineage>
</organism>
<name>A0A1B0D3K8_PHLPP</name>
<dbReference type="PANTHER" id="PTHR45632">
    <property type="entry name" value="LD33804P"/>
    <property type="match status" value="1"/>
</dbReference>
<dbReference type="AlphaFoldDB" id="A0A1B0D3K8"/>
<dbReference type="FunFam" id="2.130.10.10:FF:000732">
    <property type="entry name" value="EARP-interacting protein homolog"/>
    <property type="match status" value="1"/>
</dbReference>
<comment type="similarity">
    <text evidence="1">Belongs to the WD repeat EIPR1 family.</text>
</comment>
<dbReference type="InterPro" id="IPR036322">
    <property type="entry name" value="WD40_repeat_dom_sf"/>
</dbReference>
<keyword evidence="4" id="KW-0677">Repeat</keyword>
<dbReference type="InterPro" id="IPR011333">
    <property type="entry name" value="SKP1/BTB/POZ_sf"/>
</dbReference>
<dbReference type="Pfam" id="PF23609">
    <property type="entry name" value="Beta-prop_EIPR1"/>
    <property type="match status" value="1"/>
</dbReference>
<dbReference type="PROSITE" id="PS50082">
    <property type="entry name" value="WD_REPEATS_2"/>
    <property type="match status" value="1"/>
</dbReference>
<dbReference type="Proteomes" id="UP000092462">
    <property type="component" value="Unassembled WGS sequence"/>
</dbReference>
<dbReference type="InterPro" id="IPR019775">
    <property type="entry name" value="WD40_repeat_CS"/>
</dbReference>
<dbReference type="Pfam" id="PF00400">
    <property type="entry name" value="WD40"/>
    <property type="match status" value="1"/>
</dbReference>
<dbReference type="Gene3D" id="2.120.10.80">
    <property type="entry name" value="Kelch-type beta propeller"/>
    <property type="match status" value="1"/>
</dbReference>
<dbReference type="InterPro" id="IPR001680">
    <property type="entry name" value="WD40_rpt"/>
</dbReference>
<keyword evidence="2" id="KW-0880">Kelch repeat</keyword>
<dbReference type="EnsemblMetazoa" id="PPAI001931-RA">
    <property type="protein sequence ID" value="PPAI001931-PA"/>
    <property type="gene ID" value="PPAI001931"/>
</dbReference>
<dbReference type="VEuPathDB" id="VectorBase:PPAPM1_009266"/>
<accession>A0A1B0D3K8</accession>
<dbReference type="Gene3D" id="3.30.710.10">
    <property type="entry name" value="Potassium Channel Kv1.1, Chain A"/>
    <property type="match status" value="1"/>
</dbReference>
<dbReference type="Pfam" id="PF00651">
    <property type="entry name" value="BTB"/>
    <property type="match status" value="1"/>
</dbReference>
<evidence type="ECO:0000313" key="6">
    <source>
        <dbReference type="Proteomes" id="UP000092462"/>
    </source>
</evidence>
<dbReference type="SMART" id="SM00320">
    <property type="entry name" value="WD40"/>
    <property type="match status" value="5"/>
</dbReference>
<dbReference type="VEuPathDB" id="VectorBase:PPAPM1_003592"/>
<evidence type="ECO:0000313" key="5">
    <source>
        <dbReference type="EnsemblMetazoa" id="PPAI001931-PA"/>
    </source>
</evidence>
<dbReference type="InterPro" id="IPR000210">
    <property type="entry name" value="BTB/POZ_dom"/>
</dbReference>
<dbReference type="PANTHER" id="PTHR45632:SF3">
    <property type="entry name" value="KELCH-LIKE PROTEIN 32"/>
    <property type="match status" value="1"/>
</dbReference>
<dbReference type="PROSITE" id="PS00678">
    <property type="entry name" value="WD_REPEATS_1"/>
    <property type="match status" value="1"/>
</dbReference>